<accession>A0A9X2XZD6</accession>
<dbReference type="PROSITE" id="PS51257">
    <property type="entry name" value="PROKAR_LIPOPROTEIN"/>
    <property type="match status" value="1"/>
</dbReference>
<dbReference type="Gene3D" id="2.40.420.20">
    <property type="match status" value="1"/>
</dbReference>
<evidence type="ECO:0000313" key="4">
    <source>
        <dbReference type="EMBL" id="MCU7552379.1"/>
    </source>
</evidence>
<dbReference type="GO" id="GO:0015562">
    <property type="term" value="F:efflux transmembrane transporter activity"/>
    <property type="evidence" value="ECO:0007669"/>
    <property type="project" value="TreeGrafter"/>
</dbReference>
<keyword evidence="5" id="KW-1185">Reference proteome</keyword>
<name>A0A9X2XZD6_9BACT</name>
<dbReference type="Gene3D" id="2.40.50.100">
    <property type="match status" value="1"/>
</dbReference>
<protein>
    <submittedName>
        <fullName evidence="4">Efflux RND transporter periplasmic adaptor subunit</fullName>
    </submittedName>
</protein>
<dbReference type="RefSeq" id="WP_279299816.1">
    <property type="nucleotide sequence ID" value="NZ_JAOTIF010000033.1"/>
</dbReference>
<dbReference type="Gene3D" id="1.10.287.470">
    <property type="entry name" value="Helix hairpin bin"/>
    <property type="match status" value="1"/>
</dbReference>
<dbReference type="InterPro" id="IPR006143">
    <property type="entry name" value="RND_pump_MFP"/>
</dbReference>
<evidence type="ECO:0000256" key="2">
    <source>
        <dbReference type="SAM" id="Coils"/>
    </source>
</evidence>
<dbReference type="Pfam" id="PF25954">
    <property type="entry name" value="Beta-barrel_RND_2"/>
    <property type="match status" value="1"/>
</dbReference>
<dbReference type="Gene3D" id="2.40.30.170">
    <property type="match status" value="1"/>
</dbReference>
<proteinExistence type="inferred from homology"/>
<evidence type="ECO:0000256" key="1">
    <source>
        <dbReference type="ARBA" id="ARBA00009477"/>
    </source>
</evidence>
<dbReference type="SUPFAM" id="SSF111369">
    <property type="entry name" value="HlyD-like secretion proteins"/>
    <property type="match status" value="1"/>
</dbReference>
<reference evidence="4" key="1">
    <citation type="submission" date="2022-09" db="EMBL/GenBank/DDBJ databases">
        <authorList>
            <person name="Yuan C."/>
            <person name="Ke Z."/>
        </authorList>
    </citation>
    <scope>NUCLEOTIDE SEQUENCE</scope>
    <source>
        <strain evidence="4">LB-8</strain>
    </source>
</reference>
<dbReference type="PANTHER" id="PTHR30469">
    <property type="entry name" value="MULTIDRUG RESISTANCE PROTEIN MDTA"/>
    <property type="match status" value="1"/>
</dbReference>
<evidence type="ECO:0000259" key="3">
    <source>
        <dbReference type="Pfam" id="PF25954"/>
    </source>
</evidence>
<feature type="coiled-coil region" evidence="2">
    <location>
        <begin position="73"/>
        <end position="117"/>
    </location>
</feature>
<evidence type="ECO:0000313" key="5">
    <source>
        <dbReference type="Proteomes" id="UP001155483"/>
    </source>
</evidence>
<dbReference type="GO" id="GO:1990281">
    <property type="term" value="C:efflux pump complex"/>
    <property type="evidence" value="ECO:0007669"/>
    <property type="project" value="TreeGrafter"/>
</dbReference>
<dbReference type="Proteomes" id="UP001155483">
    <property type="component" value="Unassembled WGS sequence"/>
</dbReference>
<comment type="caution">
    <text evidence="4">The sequence shown here is derived from an EMBL/GenBank/DDBJ whole genome shotgun (WGS) entry which is preliminary data.</text>
</comment>
<reference evidence="4" key="2">
    <citation type="submission" date="2023-04" db="EMBL/GenBank/DDBJ databases">
        <title>Paracnuella aquatica gen. nov., sp. nov., a member of the family Chitinophagaceae isolated from a hot spring.</title>
        <authorList>
            <person name="Wang C."/>
        </authorList>
    </citation>
    <scope>NUCLEOTIDE SEQUENCE</scope>
    <source>
        <strain evidence="4">LB-8</strain>
    </source>
</reference>
<dbReference type="InterPro" id="IPR058792">
    <property type="entry name" value="Beta-barrel_RND_2"/>
</dbReference>
<dbReference type="EMBL" id="JAOTIF010000033">
    <property type="protein sequence ID" value="MCU7552379.1"/>
    <property type="molecule type" value="Genomic_DNA"/>
</dbReference>
<organism evidence="4 5">
    <name type="scientific">Paraflavisolibacter caeni</name>
    <dbReference type="NCBI Taxonomy" id="2982496"/>
    <lineage>
        <taxon>Bacteria</taxon>
        <taxon>Pseudomonadati</taxon>
        <taxon>Bacteroidota</taxon>
        <taxon>Chitinophagia</taxon>
        <taxon>Chitinophagales</taxon>
        <taxon>Chitinophagaceae</taxon>
        <taxon>Paraflavisolibacter</taxon>
    </lineage>
</organism>
<dbReference type="NCBIfam" id="TIGR01730">
    <property type="entry name" value="RND_mfp"/>
    <property type="match status" value="1"/>
</dbReference>
<dbReference type="PANTHER" id="PTHR30469:SF15">
    <property type="entry name" value="HLYD FAMILY OF SECRETION PROTEINS"/>
    <property type="match status" value="1"/>
</dbReference>
<feature type="domain" description="CusB-like beta-barrel" evidence="3">
    <location>
        <begin position="229"/>
        <end position="299"/>
    </location>
</feature>
<gene>
    <name evidence="4" type="ORF">OCK74_24885</name>
</gene>
<dbReference type="AlphaFoldDB" id="A0A9X2XZD6"/>
<comment type="similarity">
    <text evidence="1">Belongs to the membrane fusion protein (MFP) (TC 8.A.1) family.</text>
</comment>
<sequence length="359" mass="40646">MRIFVWVLFIVFLFSCGEKVETVKPILQNITESVYGSGVVKSKNQYQVYSAVNGIIQHVHITEGALVHKGDAMITLVNEAQRLNSENARLSADYSSVDANRDKLNELRADIDLARTKLKSDSIFLQRQRNLWEQGIGSRTELDQKELAWKSSVTSYQSALLRYSELKKQVDYAAKQARKNLQISTVVADDYTIKAKQDGKVYSVLKEPGEMVNIQTPVAVIGDAKEFIVELEIDEYDISKIRIGQTVFITMDSYKGQTFEAVICKINPMMDDRSRSLTIEADFTKEPPDLYPNLTVEANILISTKKNVLTIPRDYLVDENHVILKSGEKRKVVVGLKDYQRAEIVSGLTKDVMIKKPIE</sequence>
<keyword evidence="2" id="KW-0175">Coiled coil</keyword>